<feature type="binding site" evidence="4">
    <location>
        <position position="219"/>
    </location>
    <ligand>
        <name>[4Fe-4S] cluster</name>
        <dbReference type="ChEBI" id="CHEBI:49883"/>
    </ligand>
</feature>
<name>A0ABW1KRB7_9PROT</name>
<dbReference type="NCBIfam" id="NF002537">
    <property type="entry name" value="PRK02090.1"/>
    <property type="match status" value="1"/>
</dbReference>
<evidence type="ECO:0000256" key="5">
    <source>
        <dbReference type="SAM" id="MobiDB-lite"/>
    </source>
</evidence>
<feature type="binding site" evidence="4">
    <location>
        <position position="216"/>
    </location>
    <ligand>
        <name>[4Fe-4S] cluster</name>
        <dbReference type="ChEBI" id="CHEBI:49883"/>
    </ligand>
</feature>
<reference evidence="7 8" key="1">
    <citation type="submission" date="2024-09" db="EMBL/GenBank/DDBJ databases">
        <authorList>
            <person name="Zhang Z.-H."/>
        </authorList>
    </citation>
    <scope>NUCLEOTIDE SEQUENCE [LARGE SCALE GENOMIC DNA]</scope>
    <source>
        <strain evidence="7 8">HHTR114</strain>
    </source>
</reference>
<evidence type="ECO:0000259" key="6">
    <source>
        <dbReference type="Pfam" id="PF01507"/>
    </source>
</evidence>
<comment type="subcellular location">
    <subcellularLocation>
        <location evidence="4">Cytoplasm</location>
    </subcellularLocation>
</comment>
<feature type="active site" description="Nucleophile; cysteine thiosulfonate intermediate" evidence="4">
    <location>
        <position position="242"/>
    </location>
</feature>
<dbReference type="EC" id="1.8.4.10" evidence="4"/>
<evidence type="ECO:0000313" key="8">
    <source>
        <dbReference type="Proteomes" id="UP001596116"/>
    </source>
</evidence>
<dbReference type="InterPro" id="IPR004511">
    <property type="entry name" value="PAPS/APS_Rdtase"/>
</dbReference>
<dbReference type="PANTHER" id="PTHR46509">
    <property type="entry name" value="PHOSPHOADENOSINE PHOSPHOSULFATE REDUCTASE"/>
    <property type="match status" value="1"/>
</dbReference>
<feature type="domain" description="Phosphoadenosine phosphosulphate reductase" evidence="6">
    <location>
        <begin position="54"/>
        <end position="222"/>
    </location>
</feature>
<feature type="region of interest" description="Disordered" evidence="5">
    <location>
        <begin position="1"/>
        <end position="20"/>
    </location>
</feature>
<sequence>MMSASASLLAETPPDIPANDEREARARRLALKHSGEDALEILRVAIKEEFPGRIALVSSFGAESAALLHLAAQIEPSIPVIFLETEKHFAQTLSYRKKLVAKLGLTDVRDIHPSKEALTFRDPSGDLWKHDADACCTLRKVEPLAPALDEFDAWITGRKQFHGGGRIHLPAFEASPSHIKVNPLVRWAKEDIDAYYEAHDLPSHPLIAQGYPSIGCWPCTHPAAAGDDVRAGRWRGAAKTECGIHGLTRA</sequence>
<keyword evidence="4" id="KW-0408">Iron</keyword>
<dbReference type="Gene3D" id="3.40.50.620">
    <property type="entry name" value="HUPs"/>
    <property type="match status" value="1"/>
</dbReference>
<feature type="binding site" evidence="4">
    <location>
        <position position="136"/>
    </location>
    <ligand>
        <name>[4Fe-4S] cluster</name>
        <dbReference type="ChEBI" id="CHEBI:49883"/>
    </ligand>
</feature>
<keyword evidence="2 4" id="KW-0560">Oxidoreductase</keyword>
<keyword evidence="4" id="KW-0411">Iron-sulfur</keyword>
<comment type="catalytic activity">
    <reaction evidence="4">
        <text>[thioredoxin]-disulfide + sulfite + AMP + 2 H(+) = adenosine 5'-phosphosulfate + [thioredoxin]-dithiol</text>
        <dbReference type="Rhea" id="RHEA:21976"/>
        <dbReference type="Rhea" id="RHEA-COMP:10698"/>
        <dbReference type="Rhea" id="RHEA-COMP:10700"/>
        <dbReference type="ChEBI" id="CHEBI:15378"/>
        <dbReference type="ChEBI" id="CHEBI:17359"/>
        <dbReference type="ChEBI" id="CHEBI:29950"/>
        <dbReference type="ChEBI" id="CHEBI:50058"/>
        <dbReference type="ChEBI" id="CHEBI:58243"/>
        <dbReference type="ChEBI" id="CHEBI:456215"/>
        <dbReference type="EC" id="1.8.4.10"/>
    </reaction>
</comment>
<comment type="function">
    <text evidence="4">Catalyzes the formation of sulfite from adenosine 5'-phosphosulfate (APS) using thioredoxin as an electron donor.</text>
</comment>
<gene>
    <name evidence="4" type="primary">cysH</name>
    <name evidence="7" type="ORF">ACFMB1_02960</name>
</gene>
<keyword evidence="8" id="KW-1185">Reference proteome</keyword>
<dbReference type="InterPro" id="IPR014729">
    <property type="entry name" value="Rossmann-like_a/b/a_fold"/>
</dbReference>
<dbReference type="Pfam" id="PF01507">
    <property type="entry name" value="PAPS_reduct"/>
    <property type="match status" value="1"/>
</dbReference>
<comment type="cofactor">
    <cofactor evidence="4">
        <name>[4Fe-4S] cluster</name>
        <dbReference type="ChEBI" id="CHEBI:49883"/>
    </cofactor>
    <text evidence="4">Binds 1 [4Fe-4S] cluster per subunit.</text>
</comment>
<feature type="binding site" evidence="4">
    <location>
        <position position="135"/>
    </location>
    <ligand>
        <name>[4Fe-4S] cluster</name>
        <dbReference type="ChEBI" id="CHEBI:49883"/>
    </ligand>
</feature>
<evidence type="ECO:0000256" key="3">
    <source>
        <dbReference type="ARBA" id="ARBA00024327"/>
    </source>
</evidence>
<dbReference type="InterPro" id="IPR002500">
    <property type="entry name" value="PAPS_reduct_dom"/>
</dbReference>
<organism evidence="7 8">
    <name type="scientific">Hyphococcus aureus</name>
    <dbReference type="NCBI Taxonomy" id="2666033"/>
    <lineage>
        <taxon>Bacteria</taxon>
        <taxon>Pseudomonadati</taxon>
        <taxon>Pseudomonadota</taxon>
        <taxon>Alphaproteobacteria</taxon>
        <taxon>Parvularculales</taxon>
        <taxon>Parvularculaceae</taxon>
        <taxon>Hyphococcus</taxon>
    </lineage>
</organism>
<dbReference type="SUPFAM" id="SSF52402">
    <property type="entry name" value="Adenine nucleotide alpha hydrolases-like"/>
    <property type="match status" value="1"/>
</dbReference>
<dbReference type="PIRSF" id="PIRSF000857">
    <property type="entry name" value="PAPS_reductase"/>
    <property type="match status" value="1"/>
</dbReference>
<evidence type="ECO:0000313" key="7">
    <source>
        <dbReference type="EMBL" id="MFC6034486.1"/>
    </source>
</evidence>
<evidence type="ECO:0000256" key="1">
    <source>
        <dbReference type="ARBA" id="ARBA00009732"/>
    </source>
</evidence>
<keyword evidence="4" id="KW-0479">Metal-binding</keyword>
<dbReference type="RefSeq" id="WP_379880189.1">
    <property type="nucleotide sequence ID" value="NZ_JBHPON010000001.1"/>
</dbReference>
<evidence type="ECO:0000256" key="4">
    <source>
        <dbReference type="HAMAP-Rule" id="MF_00063"/>
    </source>
</evidence>
<dbReference type="EMBL" id="JBHPON010000001">
    <property type="protein sequence ID" value="MFC6034486.1"/>
    <property type="molecule type" value="Genomic_DNA"/>
</dbReference>
<dbReference type="GO" id="GO:0004604">
    <property type="term" value="F:phosphoadenylyl-sulfate reductase (thioredoxin) activity"/>
    <property type="evidence" value="ECO:0007669"/>
    <property type="project" value="UniProtKB-EC"/>
</dbReference>
<evidence type="ECO:0000256" key="2">
    <source>
        <dbReference type="ARBA" id="ARBA00023002"/>
    </source>
</evidence>
<comment type="similarity">
    <text evidence="1 4">Belongs to the PAPS reductase family. CysH subfamily.</text>
</comment>
<protein>
    <recommendedName>
        <fullName evidence="4">Adenosine 5'-phosphosulfate reductase</fullName>
        <shortName evidence="4">APS reductase</shortName>
        <ecNumber evidence="4">1.8.4.10</ecNumber>
    </recommendedName>
    <alternativeName>
        <fullName evidence="4">5'-adenylylsulfate reductase</fullName>
    </alternativeName>
    <alternativeName>
        <fullName evidence="4">Thioredoxin-dependent 5'-adenylylsulfate reductase</fullName>
    </alternativeName>
</protein>
<proteinExistence type="inferred from homology"/>
<dbReference type="HAMAP" id="MF_00063">
    <property type="entry name" value="CysH"/>
    <property type="match status" value="1"/>
</dbReference>
<accession>A0ABW1KRB7</accession>
<dbReference type="Proteomes" id="UP001596116">
    <property type="component" value="Unassembled WGS sequence"/>
</dbReference>
<keyword evidence="4" id="KW-0963">Cytoplasm</keyword>
<dbReference type="PANTHER" id="PTHR46509:SF1">
    <property type="entry name" value="PHOSPHOADENOSINE PHOSPHOSULFATE REDUCTASE"/>
    <property type="match status" value="1"/>
</dbReference>
<comment type="pathway">
    <text evidence="3 4">Sulfur metabolism; hydrogen sulfide biosynthesis; sulfite from sulfate.</text>
</comment>
<comment type="caution">
    <text evidence="7">The sequence shown here is derived from an EMBL/GenBank/DDBJ whole genome shotgun (WGS) entry which is preliminary data.</text>
</comment>
<dbReference type="NCBIfam" id="TIGR00434">
    <property type="entry name" value="cysH"/>
    <property type="match status" value="1"/>
</dbReference>